<keyword evidence="3" id="KW-1185">Reference proteome</keyword>
<feature type="region of interest" description="Disordered" evidence="1">
    <location>
        <begin position="94"/>
        <end position="145"/>
    </location>
</feature>
<feature type="compositionally biased region" description="Basic and acidic residues" evidence="1">
    <location>
        <begin position="97"/>
        <end position="117"/>
    </location>
</feature>
<sequence>MTTRILITCSCYQLQDSTLFCLLDTRGAGDFFEDRHRRRVSLSRRCGGDRREKIGERRRRSPRTTMLDGGCDFFSGSAKISSLRHFSTLAIANAEDGGEREKERSTVEREKETDKSPAWRYVGGGGDDEREGERTEKRKERERGM</sequence>
<dbReference type="EMBL" id="KE344017">
    <property type="protein sequence ID" value="EXB50949.1"/>
    <property type="molecule type" value="Genomic_DNA"/>
</dbReference>
<accession>W9QQZ1</accession>
<evidence type="ECO:0000313" key="3">
    <source>
        <dbReference type="Proteomes" id="UP000030645"/>
    </source>
</evidence>
<dbReference type="AlphaFoldDB" id="W9QQZ1"/>
<dbReference type="Proteomes" id="UP000030645">
    <property type="component" value="Unassembled WGS sequence"/>
</dbReference>
<proteinExistence type="predicted"/>
<gene>
    <name evidence="2" type="ORF">L484_021177</name>
</gene>
<protein>
    <submittedName>
        <fullName evidence="2">Uncharacterized protein</fullName>
    </submittedName>
</protein>
<name>W9QQZ1_9ROSA</name>
<organism evidence="2 3">
    <name type="scientific">Morus notabilis</name>
    <dbReference type="NCBI Taxonomy" id="981085"/>
    <lineage>
        <taxon>Eukaryota</taxon>
        <taxon>Viridiplantae</taxon>
        <taxon>Streptophyta</taxon>
        <taxon>Embryophyta</taxon>
        <taxon>Tracheophyta</taxon>
        <taxon>Spermatophyta</taxon>
        <taxon>Magnoliopsida</taxon>
        <taxon>eudicotyledons</taxon>
        <taxon>Gunneridae</taxon>
        <taxon>Pentapetalae</taxon>
        <taxon>rosids</taxon>
        <taxon>fabids</taxon>
        <taxon>Rosales</taxon>
        <taxon>Moraceae</taxon>
        <taxon>Moreae</taxon>
        <taxon>Morus</taxon>
    </lineage>
</organism>
<feature type="compositionally biased region" description="Basic and acidic residues" evidence="1">
    <location>
        <begin position="131"/>
        <end position="145"/>
    </location>
</feature>
<evidence type="ECO:0000256" key="1">
    <source>
        <dbReference type="SAM" id="MobiDB-lite"/>
    </source>
</evidence>
<evidence type="ECO:0000313" key="2">
    <source>
        <dbReference type="EMBL" id="EXB50949.1"/>
    </source>
</evidence>
<reference evidence="3" key="1">
    <citation type="submission" date="2013-01" db="EMBL/GenBank/DDBJ databases">
        <title>Draft Genome Sequence of a Mulberry Tree, Morus notabilis C.K. Schneid.</title>
        <authorList>
            <person name="He N."/>
            <person name="Zhao S."/>
        </authorList>
    </citation>
    <scope>NUCLEOTIDE SEQUENCE</scope>
</reference>